<reference evidence="1 2" key="1">
    <citation type="submission" date="2017-04" db="EMBL/GenBank/DDBJ databases">
        <authorList>
            <person name="Afonso C.L."/>
            <person name="Miller P.J."/>
            <person name="Scott M.A."/>
            <person name="Spackman E."/>
            <person name="Goraichik I."/>
            <person name="Dimitrov K.M."/>
            <person name="Suarez D.L."/>
            <person name="Swayne D.E."/>
        </authorList>
    </citation>
    <scope>NUCLEOTIDE SEQUENCE [LARGE SCALE GENOMIC DNA]</scope>
    <source>
        <strain evidence="1 2">DSM 23236</strain>
    </source>
</reference>
<protein>
    <submittedName>
        <fullName evidence="1">Uncharacterized protein</fullName>
    </submittedName>
</protein>
<gene>
    <name evidence="1" type="ORF">SAMN02745857_00267</name>
</gene>
<accession>A0A1W1WYT7</accession>
<proteinExistence type="predicted"/>
<name>A0A1W1WYT7_9NEIS</name>
<dbReference type="EMBL" id="FWXD01000001">
    <property type="protein sequence ID" value="SMC16869.1"/>
    <property type="molecule type" value="Genomic_DNA"/>
</dbReference>
<organism evidence="1 2">
    <name type="scientific">Andreprevotia lacus DSM 23236</name>
    <dbReference type="NCBI Taxonomy" id="1121001"/>
    <lineage>
        <taxon>Bacteria</taxon>
        <taxon>Pseudomonadati</taxon>
        <taxon>Pseudomonadota</taxon>
        <taxon>Betaproteobacteria</taxon>
        <taxon>Neisseriales</taxon>
        <taxon>Chitinibacteraceae</taxon>
        <taxon>Andreprevotia</taxon>
    </lineage>
</organism>
<dbReference type="AlphaFoldDB" id="A0A1W1WYT7"/>
<evidence type="ECO:0000313" key="2">
    <source>
        <dbReference type="Proteomes" id="UP000192761"/>
    </source>
</evidence>
<keyword evidence="2" id="KW-1185">Reference proteome</keyword>
<evidence type="ECO:0000313" key="1">
    <source>
        <dbReference type="EMBL" id="SMC16869.1"/>
    </source>
</evidence>
<dbReference type="STRING" id="1121001.SAMN02745857_00267"/>
<sequence length="163" mass="17158">MSDDEVFSLVPQIKMADGGALDEVLLAVYWVCVGAQSEQIWEPRCGSPAMRTIVSALQEKVRSSGSEHVKAACLGALVLADVAPDQEFALEAVAQACTMPASLNGALYQSLRYALAAGLLDSRSYEEICGGASMTPLDHGILLRLAEAILRPAGRALVTPPAT</sequence>
<dbReference type="Proteomes" id="UP000192761">
    <property type="component" value="Unassembled WGS sequence"/>
</dbReference>